<accession>A0ABM8D4I7</accession>
<dbReference type="SUPFAM" id="SSF140453">
    <property type="entry name" value="EsxAB dimer-like"/>
    <property type="match status" value="1"/>
</dbReference>
<name>A0ABM8D4I7_9NOCA</name>
<feature type="compositionally biased region" description="Basic and acidic residues" evidence="2">
    <location>
        <begin position="353"/>
        <end position="363"/>
    </location>
</feature>
<keyword evidence="1" id="KW-0175">Coiled coil</keyword>
<organism evidence="3 4">
    <name type="scientific">Nocardia sputorum</name>
    <dbReference type="NCBI Taxonomy" id="2984338"/>
    <lineage>
        <taxon>Bacteria</taxon>
        <taxon>Bacillati</taxon>
        <taxon>Actinomycetota</taxon>
        <taxon>Actinomycetes</taxon>
        <taxon>Mycobacteriales</taxon>
        <taxon>Nocardiaceae</taxon>
        <taxon>Nocardia</taxon>
    </lineage>
</organism>
<evidence type="ECO:0000313" key="3">
    <source>
        <dbReference type="EMBL" id="BDU02327.1"/>
    </source>
</evidence>
<gene>
    <name evidence="3" type="ORF">IFM12276_53550</name>
</gene>
<feature type="compositionally biased region" description="Polar residues" evidence="2">
    <location>
        <begin position="291"/>
        <end position="305"/>
    </location>
</feature>
<evidence type="ECO:0000313" key="4">
    <source>
        <dbReference type="Proteomes" id="UP001317870"/>
    </source>
</evidence>
<reference evidence="3 4" key="1">
    <citation type="submission" date="2022-11" db="EMBL/GenBank/DDBJ databases">
        <title>Genome Sequencing of Nocardia sp. ON39_IFM12276 and assembly.</title>
        <authorList>
            <person name="Shimojima M."/>
            <person name="Toyokawa M."/>
            <person name="Uesaka K."/>
        </authorList>
    </citation>
    <scope>NUCLEOTIDE SEQUENCE [LARGE SCALE GENOMIC DNA]</scope>
    <source>
        <strain evidence="3 4">IFM 12276</strain>
    </source>
</reference>
<feature type="compositionally biased region" description="Low complexity" evidence="2">
    <location>
        <begin position="196"/>
        <end position="224"/>
    </location>
</feature>
<evidence type="ECO:0000256" key="2">
    <source>
        <dbReference type="SAM" id="MobiDB-lite"/>
    </source>
</evidence>
<evidence type="ECO:0008006" key="5">
    <source>
        <dbReference type="Google" id="ProtNLM"/>
    </source>
</evidence>
<feature type="region of interest" description="Disordered" evidence="2">
    <location>
        <begin position="112"/>
        <end position="363"/>
    </location>
</feature>
<dbReference type="Gene3D" id="1.10.287.1060">
    <property type="entry name" value="ESAT-6-like"/>
    <property type="match status" value="1"/>
</dbReference>
<keyword evidence="4" id="KW-1185">Reference proteome</keyword>
<dbReference type="InterPro" id="IPR036689">
    <property type="entry name" value="ESAT-6-like_sf"/>
</dbReference>
<sequence length="583" mass="61840">MRDGPCSSRRGPGRLDIDLGGCVAESLSVDLAQLRESAAELRQAAEDAERMANELKAALADEGEFWGDDEAGETFAHTYKPGADRTLEGFDDLVADIRAMSSAMKHAADAFEDGDHYGRQNIRNSADDGIPYPNAPSQNRPAGPIPQAPSESLGHTDDAARAPGTSDRPANRDSARPQPGAPNDRGSVDTQQPRTSGQQPPISGQQPPSSGQQPAESGQQPPESGQQDDSTSNSPETESSREKSGDQPPAAETGSPTTPRNSVERQGAPADTPTRQQAGPQTMPGGRNDSGKPSANTPWTRNGSGTPWAKAPSPSGAPANETPPRVSPPRTPDRPPAGKKPERARPPRKRAPKPADVRTGRATDAEAMRIAREMAARHNIEIVGFDAAGIAAATVQDIADAVDTVLPRIPVVRGIEIRDAPDSLSAVEDRGTEKQSGEVAPWIVLAQAAVIDPRKLAGGYRATTRSGPPRRPMYAAILRELGAAIDLTGGFRAHKEAQRALITEYVRINDPRGQTLSRVVAGYKRWRAQLGDTCFEQGLFVPGRALAEGFAAVESSEDEANGPQKVLGRLLVVMSRAALPDRQ</sequence>
<feature type="coiled-coil region" evidence="1">
    <location>
        <begin position="24"/>
        <end position="61"/>
    </location>
</feature>
<protein>
    <recommendedName>
        <fullName evidence="5">DUF2786 domain-containing protein</fullName>
    </recommendedName>
</protein>
<dbReference type="EMBL" id="AP026978">
    <property type="protein sequence ID" value="BDU02327.1"/>
    <property type="molecule type" value="Genomic_DNA"/>
</dbReference>
<proteinExistence type="predicted"/>
<dbReference type="Proteomes" id="UP001317870">
    <property type="component" value="Chromosome"/>
</dbReference>
<evidence type="ECO:0000256" key="1">
    <source>
        <dbReference type="SAM" id="Coils"/>
    </source>
</evidence>
<feature type="compositionally biased region" description="Polar residues" evidence="2">
    <location>
        <begin position="225"/>
        <end position="237"/>
    </location>
</feature>